<feature type="compositionally biased region" description="Acidic residues" evidence="1">
    <location>
        <begin position="129"/>
        <end position="139"/>
    </location>
</feature>
<dbReference type="AlphaFoldDB" id="A0A6B0RPA3"/>
<dbReference type="GO" id="GO:0000278">
    <property type="term" value="P:mitotic cell cycle"/>
    <property type="evidence" value="ECO:0007669"/>
    <property type="project" value="TreeGrafter"/>
</dbReference>
<dbReference type="EMBL" id="VBQZ03000058">
    <property type="protein sequence ID" value="MXQ89736.1"/>
    <property type="molecule type" value="Genomic_DNA"/>
</dbReference>
<feature type="domain" description="Kinetochore protein Cenp-F/LEK1 Rb protein-binding" evidence="2">
    <location>
        <begin position="129"/>
        <end position="172"/>
    </location>
</feature>
<dbReference type="PANTHER" id="PTHR18874">
    <property type="entry name" value="CMF/LEK/CENP CELL DIVISION-RELATED"/>
    <property type="match status" value="1"/>
</dbReference>
<proteinExistence type="predicted"/>
<dbReference type="Proteomes" id="UP000322234">
    <property type="component" value="Unassembled WGS sequence"/>
</dbReference>
<dbReference type="GO" id="GO:0005634">
    <property type="term" value="C:nucleus"/>
    <property type="evidence" value="ECO:0007669"/>
    <property type="project" value="TreeGrafter"/>
</dbReference>
<reference evidence="3" key="1">
    <citation type="submission" date="2019-10" db="EMBL/GenBank/DDBJ databases">
        <title>The sequence and de novo assembly of the wild yak genome.</title>
        <authorList>
            <person name="Liu Y."/>
        </authorList>
    </citation>
    <scope>NUCLEOTIDE SEQUENCE [LARGE SCALE GENOMIC DNA]</scope>
    <source>
        <strain evidence="3">WY2019</strain>
    </source>
</reference>
<dbReference type="InterPro" id="IPR043513">
    <property type="entry name" value="Cenp-F"/>
</dbReference>
<name>A0A6B0RPA3_9CETA</name>
<protein>
    <recommendedName>
        <fullName evidence="2">Kinetochore protein Cenp-F/LEK1 Rb protein-binding domain-containing protein</fullName>
    </recommendedName>
</protein>
<evidence type="ECO:0000256" key="1">
    <source>
        <dbReference type="SAM" id="MobiDB-lite"/>
    </source>
</evidence>
<evidence type="ECO:0000313" key="3">
    <source>
        <dbReference type="EMBL" id="MXQ89736.1"/>
    </source>
</evidence>
<dbReference type="InterPro" id="IPR018302">
    <property type="entry name" value="CenpF/LEK1_Rb-prot-bd"/>
</dbReference>
<dbReference type="GO" id="GO:0008017">
    <property type="term" value="F:microtubule binding"/>
    <property type="evidence" value="ECO:0007669"/>
    <property type="project" value="InterPro"/>
</dbReference>
<organism evidence="3 4">
    <name type="scientific">Bos mutus</name>
    <name type="common">wild yak</name>
    <dbReference type="NCBI Taxonomy" id="72004"/>
    <lineage>
        <taxon>Eukaryota</taxon>
        <taxon>Metazoa</taxon>
        <taxon>Chordata</taxon>
        <taxon>Craniata</taxon>
        <taxon>Vertebrata</taxon>
        <taxon>Euteleostomi</taxon>
        <taxon>Mammalia</taxon>
        <taxon>Eutheria</taxon>
        <taxon>Laurasiatheria</taxon>
        <taxon>Artiodactyla</taxon>
        <taxon>Ruminantia</taxon>
        <taxon>Pecora</taxon>
        <taxon>Bovidae</taxon>
        <taxon>Bovinae</taxon>
        <taxon>Bos</taxon>
    </lineage>
</organism>
<dbReference type="GO" id="GO:0000922">
    <property type="term" value="C:spindle pole"/>
    <property type="evidence" value="ECO:0007669"/>
    <property type="project" value="TreeGrafter"/>
</dbReference>
<dbReference type="GO" id="GO:0070840">
    <property type="term" value="F:dynein complex binding"/>
    <property type="evidence" value="ECO:0007669"/>
    <property type="project" value="TreeGrafter"/>
</dbReference>
<gene>
    <name evidence="3" type="ORF">E5288_WYG011560</name>
</gene>
<evidence type="ECO:0000313" key="4">
    <source>
        <dbReference type="Proteomes" id="UP000322234"/>
    </source>
</evidence>
<dbReference type="GO" id="GO:0010389">
    <property type="term" value="P:regulation of G2/M transition of mitotic cell cycle"/>
    <property type="evidence" value="ECO:0007669"/>
    <property type="project" value="TreeGrafter"/>
</dbReference>
<dbReference type="GO" id="GO:0000775">
    <property type="term" value="C:chromosome, centromeric region"/>
    <property type="evidence" value="ECO:0007669"/>
    <property type="project" value="InterPro"/>
</dbReference>
<comment type="caution">
    <text evidence="3">The sequence shown here is derived from an EMBL/GenBank/DDBJ whole genome shotgun (WGS) entry which is preliminary data.</text>
</comment>
<feature type="compositionally biased region" description="Polar residues" evidence="1">
    <location>
        <begin position="192"/>
        <end position="203"/>
    </location>
</feature>
<dbReference type="PANTHER" id="PTHR18874:SF10">
    <property type="entry name" value="CENTROMERE PROTEIN F"/>
    <property type="match status" value="1"/>
</dbReference>
<accession>A0A6B0RPA3</accession>
<dbReference type="GO" id="GO:0051310">
    <property type="term" value="P:metaphase chromosome alignment"/>
    <property type="evidence" value="ECO:0007669"/>
    <property type="project" value="TreeGrafter"/>
</dbReference>
<sequence length="273" mass="29349">MNAKQEMIKSESVRAQTEIVVSSKDTGAEGSFLQVTEKYRRASRMQRQEVDFITQPGSLDLTPAVAPGPSPVPSATEKKLPSGQNKSSGKRQRSSGIREDGGETTPSTPETFSKKSRKAIRSGTHLTEDAEDAEFEPEGLSEVVKKGFADIPTGKTSPYILRRTTMATRTSPRLAAQKLAASPPSLDKENLTETSKPTAGGSRSQKVKVSQQSPVDSGTAFRDPIGRSLSISDLPERSPVGSPREGLRAKRGRHAPSPESSLESKGSENCRVQ</sequence>
<dbReference type="Pfam" id="PF10490">
    <property type="entry name" value="CENP-F_C_Rb_bdg"/>
    <property type="match status" value="1"/>
</dbReference>
<keyword evidence="4" id="KW-1185">Reference proteome</keyword>
<feature type="region of interest" description="Disordered" evidence="1">
    <location>
        <begin position="41"/>
        <end position="273"/>
    </location>
</feature>
<evidence type="ECO:0000259" key="2">
    <source>
        <dbReference type="Pfam" id="PF10490"/>
    </source>
</evidence>